<evidence type="ECO:0000313" key="2">
    <source>
        <dbReference type="EMBL" id="KAH3848874.1"/>
    </source>
</evidence>
<dbReference type="AlphaFoldDB" id="A0A9D4L080"/>
<keyword evidence="1" id="KW-0812">Transmembrane</keyword>
<comment type="caution">
    <text evidence="2">The sequence shown here is derived from an EMBL/GenBank/DDBJ whole genome shotgun (WGS) entry which is preliminary data.</text>
</comment>
<reference evidence="2" key="1">
    <citation type="journal article" date="2019" name="bioRxiv">
        <title>The Genome of the Zebra Mussel, Dreissena polymorpha: A Resource for Invasive Species Research.</title>
        <authorList>
            <person name="McCartney M.A."/>
            <person name="Auch B."/>
            <person name="Kono T."/>
            <person name="Mallez S."/>
            <person name="Zhang Y."/>
            <person name="Obille A."/>
            <person name="Becker A."/>
            <person name="Abrahante J.E."/>
            <person name="Garbe J."/>
            <person name="Badalamenti J.P."/>
            <person name="Herman A."/>
            <person name="Mangelson H."/>
            <person name="Liachko I."/>
            <person name="Sullivan S."/>
            <person name="Sone E.D."/>
            <person name="Koren S."/>
            <person name="Silverstein K.A.T."/>
            <person name="Beckman K.B."/>
            <person name="Gohl D.M."/>
        </authorList>
    </citation>
    <scope>NUCLEOTIDE SEQUENCE</scope>
    <source>
        <strain evidence="2">Duluth1</strain>
        <tissue evidence="2">Whole animal</tissue>
    </source>
</reference>
<sequence length="123" mass="13987">MLSGPADLQFVNCLTELLISSFVRALHWISRSLVAGGISGGFYRRWTEEKLVEVLNPFIILPFVICYYSLIIVPNWPLWLDKLSLLSLGDAVQVLSSFLIGCLYRLCCKRLYVGPLVWSYTLL</sequence>
<dbReference type="EMBL" id="JAIWYP010000003">
    <property type="protein sequence ID" value="KAH3848874.1"/>
    <property type="molecule type" value="Genomic_DNA"/>
</dbReference>
<feature type="transmembrane region" description="Helical" evidence="1">
    <location>
        <begin position="85"/>
        <end position="106"/>
    </location>
</feature>
<keyword evidence="1" id="KW-1133">Transmembrane helix</keyword>
<accession>A0A9D4L080</accession>
<keyword evidence="1" id="KW-0472">Membrane</keyword>
<name>A0A9D4L080_DREPO</name>
<keyword evidence="3" id="KW-1185">Reference proteome</keyword>
<evidence type="ECO:0000256" key="1">
    <source>
        <dbReference type="SAM" id="Phobius"/>
    </source>
</evidence>
<dbReference type="Proteomes" id="UP000828390">
    <property type="component" value="Unassembled WGS sequence"/>
</dbReference>
<gene>
    <name evidence="2" type="ORF">DPMN_091257</name>
</gene>
<evidence type="ECO:0000313" key="3">
    <source>
        <dbReference type="Proteomes" id="UP000828390"/>
    </source>
</evidence>
<proteinExistence type="predicted"/>
<feature type="transmembrane region" description="Helical" evidence="1">
    <location>
        <begin position="55"/>
        <end position="73"/>
    </location>
</feature>
<reference evidence="2" key="2">
    <citation type="submission" date="2020-11" db="EMBL/GenBank/DDBJ databases">
        <authorList>
            <person name="McCartney M.A."/>
            <person name="Auch B."/>
            <person name="Kono T."/>
            <person name="Mallez S."/>
            <person name="Becker A."/>
            <person name="Gohl D.M."/>
            <person name="Silverstein K.A.T."/>
            <person name="Koren S."/>
            <person name="Bechman K.B."/>
            <person name="Herman A."/>
            <person name="Abrahante J.E."/>
            <person name="Garbe J."/>
        </authorList>
    </citation>
    <scope>NUCLEOTIDE SEQUENCE</scope>
    <source>
        <strain evidence="2">Duluth1</strain>
        <tissue evidence="2">Whole animal</tissue>
    </source>
</reference>
<protein>
    <submittedName>
        <fullName evidence="2">Uncharacterized protein</fullName>
    </submittedName>
</protein>
<organism evidence="2 3">
    <name type="scientific">Dreissena polymorpha</name>
    <name type="common">Zebra mussel</name>
    <name type="synonym">Mytilus polymorpha</name>
    <dbReference type="NCBI Taxonomy" id="45954"/>
    <lineage>
        <taxon>Eukaryota</taxon>
        <taxon>Metazoa</taxon>
        <taxon>Spiralia</taxon>
        <taxon>Lophotrochozoa</taxon>
        <taxon>Mollusca</taxon>
        <taxon>Bivalvia</taxon>
        <taxon>Autobranchia</taxon>
        <taxon>Heteroconchia</taxon>
        <taxon>Euheterodonta</taxon>
        <taxon>Imparidentia</taxon>
        <taxon>Neoheterodontei</taxon>
        <taxon>Myida</taxon>
        <taxon>Dreissenoidea</taxon>
        <taxon>Dreissenidae</taxon>
        <taxon>Dreissena</taxon>
    </lineage>
</organism>